<dbReference type="EMBL" id="KB206756">
    <property type="protein sequence ID" value="ELP88211.1"/>
    <property type="molecule type" value="Genomic_DNA"/>
</dbReference>
<feature type="coiled-coil region" evidence="1">
    <location>
        <begin position="97"/>
        <end position="185"/>
    </location>
</feature>
<accession>A0A0A1U2B2</accession>
<dbReference type="GeneID" id="14887322"/>
<gene>
    <name evidence="2" type="ORF">EIN_224640</name>
</gene>
<organism evidence="2 3">
    <name type="scientific">Entamoeba invadens IP1</name>
    <dbReference type="NCBI Taxonomy" id="370355"/>
    <lineage>
        <taxon>Eukaryota</taxon>
        <taxon>Amoebozoa</taxon>
        <taxon>Evosea</taxon>
        <taxon>Archamoebae</taxon>
        <taxon>Mastigamoebida</taxon>
        <taxon>Entamoebidae</taxon>
        <taxon>Entamoeba</taxon>
    </lineage>
</organism>
<dbReference type="RefSeq" id="XP_004254982.1">
    <property type="nucleotide sequence ID" value="XM_004254934.1"/>
</dbReference>
<sequence length="282" mass="33738">MSITNLLVECQHNRFYPPDYTLTKQRQVFSNQFQKSYDVDWKKINGLKREKKVDIQLMSGDEKVENGKPLKSRSEVTMKLVFNESYVKELFPNLEELVDQRLKEAKQQQEKQKLLEEELVQKNLKEEKARLEQHKVEEQKAAEVAQKEEKAKKEALEKQKEIEDKENEEKKIEKEKQEKADLIIKKRERLLSIIQTKKLRGINYIRIEKLFEDPLLPYQKMFFMYKFTVYSVSFGQWESTRVFQSFKDVNCDKLDLPLDTIRPFGNLIGKMQNQPELVLYFT</sequence>
<keyword evidence="1" id="KW-0175">Coiled coil</keyword>
<dbReference type="VEuPathDB" id="AmoebaDB:EIN_224640"/>
<dbReference type="AlphaFoldDB" id="A0A0A1U2B2"/>
<evidence type="ECO:0000256" key="1">
    <source>
        <dbReference type="SAM" id="Coils"/>
    </source>
</evidence>
<feature type="non-terminal residue" evidence="2">
    <location>
        <position position="282"/>
    </location>
</feature>
<keyword evidence="3" id="KW-1185">Reference proteome</keyword>
<protein>
    <submittedName>
        <fullName evidence="2">Uncharacterized protein</fullName>
    </submittedName>
</protein>
<name>A0A0A1U2B2_ENTIV</name>
<evidence type="ECO:0000313" key="2">
    <source>
        <dbReference type="EMBL" id="ELP88211.1"/>
    </source>
</evidence>
<evidence type="ECO:0000313" key="3">
    <source>
        <dbReference type="Proteomes" id="UP000014680"/>
    </source>
</evidence>
<dbReference type="Proteomes" id="UP000014680">
    <property type="component" value="Unassembled WGS sequence"/>
</dbReference>
<reference evidence="2 3" key="1">
    <citation type="submission" date="2012-10" db="EMBL/GenBank/DDBJ databases">
        <authorList>
            <person name="Zafar N."/>
            <person name="Inman J."/>
            <person name="Hall N."/>
            <person name="Lorenzi H."/>
            <person name="Caler E."/>
        </authorList>
    </citation>
    <scope>NUCLEOTIDE SEQUENCE [LARGE SCALE GENOMIC DNA]</scope>
    <source>
        <strain evidence="2 3">IP1</strain>
    </source>
</reference>
<proteinExistence type="predicted"/>
<dbReference type="KEGG" id="eiv:EIN_224640"/>